<name>A0A139N3M6_STRGN</name>
<dbReference type="GO" id="GO:0005886">
    <property type="term" value="C:plasma membrane"/>
    <property type="evidence" value="ECO:0007669"/>
    <property type="project" value="UniProtKB-SubCell"/>
</dbReference>
<keyword evidence="2 12" id="KW-0813">Transport</keyword>
<feature type="domain" description="Membrane insertase YidC/Oxa/ALB C-terminal" evidence="15">
    <location>
        <begin position="55"/>
        <end position="236"/>
    </location>
</feature>
<evidence type="ECO:0000256" key="11">
    <source>
        <dbReference type="ARBA" id="ARBA00023288"/>
    </source>
</evidence>
<evidence type="ECO:0000256" key="2">
    <source>
        <dbReference type="ARBA" id="ARBA00022448"/>
    </source>
</evidence>
<feature type="transmembrane region" description="Helical" evidence="12">
    <location>
        <begin position="165"/>
        <end position="185"/>
    </location>
</feature>
<evidence type="ECO:0000256" key="5">
    <source>
        <dbReference type="ARBA" id="ARBA00022729"/>
    </source>
</evidence>
<accession>A0A139N3M6</accession>
<dbReference type="InterPro" id="IPR023060">
    <property type="entry name" value="YidC/YidC1/YidC2_Firmicutes"/>
</dbReference>
<evidence type="ECO:0000256" key="3">
    <source>
        <dbReference type="ARBA" id="ARBA00022475"/>
    </source>
</evidence>
<evidence type="ECO:0000259" key="15">
    <source>
        <dbReference type="Pfam" id="PF02096"/>
    </source>
</evidence>
<dbReference type="CDD" id="cd20070">
    <property type="entry name" value="5TM_YidC_Alb3"/>
    <property type="match status" value="1"/>
</dbReference>
<keyword evidence="11 12" id="KW-0449">Lipoprotein</keyword>
<evidence type="ECO:0000256" key="7">
    <source>
        <dbReference type="ARBA" id="ARBA00022989"/>
    </source>
</evidence>
<evidence type="ECO:0000256" key="10">
    <source>
        <dbReference type="ARBA" id="ARBA00023186"/>
    </source>
</evidence>
<evidence type="ECO:0000256" key="13">
    <source>
        <dbReference type="SAM" id="Coils"/>
    </source>
</evidence>
<dbReference type="GO" id="GO:0051205">
    <property type="term" value="P:protein insertion into membrane"/>
    <property type="evidence" value="ECO:0007669"/>
    <property type="project" value="TreeGrafter"/>
</dbReference>
<keyword evidence="7 12" id="KW-1133">Transmembrane helix</keyword>
<feature type="chain" id="PRO_5038376378" description="Membrane protein insertase YidC" evidence="14">
    <location>
        <begin position="20"/>
        <end position="271"/>
    </location>
</feature>
<keyword evidence="3 12" id="KW-1003">Cell membrane</keyword>
<evidence type="ECO:0000256" key="6">
    <source>
        <dbReference type="ARBA" id="ARBA00022927"/>
    </source>
</evidence>
<sequence>MKKKSKLAGLLLLSSLVLTACGTSEVTSQSTDLWEKFVFFFAETIRFLSFNSSLGIGIILFTIVIRTVLLPVFQIQMNSSRKMQEAQPHIKALQAKYPGKDMESRNLLATETQKLYKELGVNPLASFIPLFIQMPVLLALFQALTRVEFMKTGHFLWLNLAEKDPYFILPVLAALFTFLSSWLNNKSLAEKNGAMTVMTYLLPLMIFWFALSFSSGVALYWTVSNAYQVGQTLVLSNPFKMIAEREAKLNAAREQEEKKKRAFRKAQKKKK</sequence>
<protein>
    <recommendedName>
        <fullName evidence="12">Membrane protein insertase YidC</fullName>
    </recommendedName>
    <alternativeName>
        <fullName evidence="12">Foldase YidC</fullName>
    </alternativeName>
    <alternativeName>
        <fullName evidence="12">Membrane integrase YidC</fullName>
    </alternativeName>
    <alternativeName>
        <fullName evidence="12">Membrane protein YidC</fullName>
    </alternativeName>
</protein>
<comment type="similarity">
    <text evidence="12">Belongs to the OXA1/ALB3/YidC family. Type 2 subfamily.</text>
</comment>
<dbReference type="PROSITE" id="PS51257">
    <property type="entry name" value="PROKAR_LIPOPROTEIN"/>
    <property type="match status" value="1"/>
</dbReference>
<dbReference type="PANTHER" id="PTHR12428:SF65">
    <property type="entry name" value="CYTOCHROME C OXIDASE ASSEMBLY PROTEIN COX18, MITOCHONDRIAL"/>
    <property type="match status" value="1"/>
</dbReference>
<keyword evidence="9" id="KW-0564">Palmitate</keyword>
<keyword evidence="8 12" id="KW-0472">Membrane</keyword>
<feature type="transmembrane region" description="Helical" evidence="12">
    <location>
        <begin position="47"/>
        <end position="73"/>
    </location>
</feature>
<evidence type="ECO:0000313" key="16">
    <source>
        <dbReference type="EMBL" id="KXT70656.1"/>
    </source>
</evidence>
<evidence type="ECO:0000256" key="1">
    <source>
        <dbReference type="ARBA" id="ARBA00004651"/>
    </source>
</evidence>
<feature type="transmembrane region" description="Helical" evidence="12">
    <location>
        <begin position="124"/>
        <end position="145"/>
    </location>
</feature>
<reference evidence="16 17" key="1">
    <citation type="submission" date="2016-01" db="EMBL/GenBank/DDBJ databases">
        <title>Highly variable Streptococcus oralis are common among viridans streptococci isolated from primates.</title>
        <authorList>
            <person name="Denapaite D."/>
            <person name="Rieger M."/>
            <person name="Koendgen S."/>
            <person name="Brueckner R."/>
            <person name="Ochigava I."/>
            <person name="Kappeler P."/>
            <person name="Maetz-Rensing K."/>
            <person name="Leendertz F."/>
            <person name="Hakenbeck R."/>
        </authorList>
    </citation>
    <scope>NUCLEOTIDE SEQUENCE [LARGE SCALE GENOMIC DNA]</scope>
    <source>
        <strain evidence="16 17">DD07</strain>
    </source>
</reference>
<dbReference type="PRINTS" id="PR00701">
    <property type="entry name" value="60KDINNERMP"/>
</dbReference>
<comment type="caution">
    <text evidence="16">The sequence shown here is derived from an EMBL/GenBank/DDBJ whole genome shotgun (WGS) entry which is preliminary data.</text>
</comment>
<dbReference type="Proteomes" id="UP000070096">
    <property type="component" value="Unassembled WGS sequence"/>
</dbReference>
<comment type="function">
    <text evidence="12">Required for the insertion and/or proper folding and/or complex formation of integral membrane proteins into the membrane. Involved in integration of membrane proteins that insert both dependently and independently of the Sec translocase complex, as well as at least some lipoproteins.</text>
</comment>
<dbReference type="InterPro" id="IPR001708">
    <property type="entry name" value="YidC/ALB3/OXA1/COX18"/>
</dbReference>
<dbReference type="PATRIC" id="fig|1302.21.peg.1645"/>
<keyword evidence="4 12" id="KW-0812">Transmembrane</keyword>
<feature type="signal peptide" evidence="14">
    <location>
        <begin position="1"/>
        <end position="19"/>
    </location>
</feature>
<dbReference type="InterPro" id="IPR028055">
    <property type="entry name" value="YidC/Oxa/ALB_C"/>
</dbReference>
<feature type="transmembrane region" description="Helical" evidence="12">
    <location>
        <begin position="197"/>
        <end position="221"/>
    </location>
</feature>
<dbReference type="EMBL" id="LQRC01000212">
    <property type="protein sequence ID" value="KXT70656.1"/>
    <property type="molecule type" value="Genomic_DNA"/>
</dbReference>
<organism evidence="16 17">
    <name type="scientific">Streptococcus gordonii</name>
    <dbReference type="NCBI Taxonomy" id="1302"/>
    <lineage>
        <taxon>Bacteria</taxon>
        <taxon>Bacillati</taxon>
        <taxon>Bacillota</taxon>
        <taxon>Bacilli</taxon>
        <taxon>Lactobacillales</taxon>
        <taxon>Streptococcaceae</taxon>
        <taxon>Streptococcus</taxon>
    </lineage>
</organism>
<evidence type="ECO:0000256" key="14">
    <source>
        <dbReference type="SAM" id="SignalP"/>
    </source>
</evidence>
<dbReference type="NCBIfam" id="TIGR03592">
    <property type="entry name" value="yidC_oxa1_cterm"/>
    <property type="match status" value="1"/>
</dbReference>
<feature type="coiled-coil region" evidence="13">
    <location>
        <begin position="242"/>
        <end position="269"/>
    </location>
</feature>
<evidence type="ECO:0000313" key="17">
    <source>
        <dbReference type="Proteomes" id="UP000070096"/>
    </source>
</evidence>
<dbReference type="HAMAP" id="MF_01811">
    <property type="entry name" value="YidC_type2"/>
    <property type="match status" value="1"/>
</dbReference>
<proteinExistence type="inferred from homology"/>
<keyword evidence="5 12" id="KW-0732">Signal</keyword>
<evidence type="ECO:0000256" key="12">
    <source>
        <dbReference type="HAMAP-Rule" id="MF_01811"/>
    </source>
</evidence>
<evidence type="ECO:0000256" key="4">
    <source>
        <dbReference type="ARBA" id="ARBA00022692"/>
    </source>
</evidence>
<keyword evidence="6 12" id="KW-0653">Protein transport</keyword>
<dbReference type="AlphaFoldDB" id="A0A139N3M6"/>
<dbReference type="Pfam" id="PF02096">
    <property type="entry name" value="60KD_IMP"/>
    <property type="match status" value="1"/>
</dbReference>
<evidence type="ECO:0000256" key="8">
    <source>
        <dbReference type="ARBA" id="ARBA00023136"/>
    </source>
</evidence>
<dbReference type="GO" id="GO:0015031">
    <property type="term" value="P:protein transport"/>
    <property type="evidence" value="ECO:0007669"/>
    <property type="project" value="UniProtKB-KW"/>
</dbReference>
<comment type="subcellular location">
    <subcellularLocation>
        <location evidence="1 12">Cell membrane</location>
        <topology evidence="1 12">Multi-pass membrane protein</topology>
    </subcellularLocation>
</comment>
<dbReference type="GO" id="GO:0032977">
    <property type="term" value="F:membrane insertase activity"/>
    <property type="evidence" value="ECO:0007669"/>
    <property type="project" value="InterPro"/>
</dbReference>
<gene>
    <name evidence="12" type="primary">yidC</name>
    <name evidence="16" type="ORF">SGODD07_01472</name>
</gene>
<keyword evidence="13" id="KW-0175">Coiled coil</keyword>
<dbReference type="PANTHER" id="PTHR12428">
    <property type="entry name" value="OXA1"/>
    <property type="match status" value="1"/>
</dbReference>
<evidence type="ECO:0000256" key="9">
    <source>
        <dbReference type="ARBA" id="ARBA00023139"/>
    </source>
</evidence>
<keyword evidence="10 12" id="KW-0143">Chaperone</keyword>
<dbReference type="InterPro" id="IPR047196">
    <property type="entry name" value="YidC_ALB_C"/>
</dbReference>